<keyword evidence="6 11" id="KW-1133">Transmembrane helix</keyword>
<sequence length="492" mass="52728">MDTLLERFKGWTLRQRIIAIAGASVALVLVAVMVRMVSKPDMALLYAGLDDAAAGDIVAALDAAGTNYDVRNGSIYVPAKDRDRLRLTLAQQSLPAPANEGYELLDSLDGFSTTSEMFSATYWRAKEGEIARTLMTIPGVKAARVHIGTPQRGAFGRRDDNRTASVTLTAPGGLSDGQVRAIRYLTALAVPKLAASDVAVIDVARGLLTTDDAEVASGSDRRADELERSLLALLEARVGPGNARVSVAMDIIRRREEIEERAYDPDSAVVTARSREEARSTDENRNGPVTVASDLPEDVVEPETKASVDQELREEVAFAVSSTDRRIELMPGGIERLSVAVLINQPVDENGEPLPRSAEEVDALRALVEAAAGINEQRGDTLTVRSLPFEAPVLDEPVEAPGMLAQLPVSRMVEIGAASLTLLAFGLFVLKPIMTKPGGSASAEIIAGELDFERPSSAEQDPLLLLRSRSAERPDAAATLLNAWLDDKEEAA</sequence>
<evidence type="ECO:0000256" key="5">
    <source>
        <dbReference type="ARBA" id="ARBA00022692"/>
    </source>
</evidence>
<dbReference type="Proteomes" id="UP001595607">
    <property type="component" value="Unassembled WGS sequence"/>
</dbReference>
<protein>
    <recommendedName>
        <fullName evidence="9">Flagellar M-ring protein</fullName>
    </recommendedName>
</protein>
<keyword evidence="15" id="KW-1185">Reference proteome</keyword>
<dbReference type="InterPro" id="IPR045851">
    <property type="entry name" value="AMP-bd_C_sf"/>
</dbReference>
<dbReference type="PANTHER" id="PTHR30046">
    <property type="entry name" value="FLAGELLAR M-RING PROTEIN"/>
    <property type="match status" value="1"/>
</dbReference>
<feature type="domain" description="Flagellar M-ring N-terminal" evidence="12">
    <location>
        <begin position="38"/>
        <end position="209"/>
    </location>
</feature>
<dbReference type="InterPro" id="IPR000067">
    <property type="entry name" value="FlgMring_FliF"/>
</dbReference>
<comment type="function">
    <text evidence="9">The M ring may be actively involved in energy transduction.</text>
</comment>
<dbReference type="Pfam" id="PF08345">
    <property type="entry name" value="YscJ_FliF_C"/>
    <property type="match status" value="1"/>
</dbReference>
<feature type="region of interest" description="Disordered" evidence="10">
    <location>
        <begin position="269"/>
        <end position="308"/>
    </location>
</feature>
<evidence type="ECO:0000256" key="6">
    <source>
        <dbReference type="ARBA" id="ARBA00022989"/>
    </source>
</evidence>
<organism evidence="14 15">
    <name type="scientific">Parvularcula lutaonensis</name>
    <dbReference type="NCBI Taxonomy" id="491923"/>
    <lineage>
        <taxon>Bacteria</taxon>
        <taxon>Pseudomonadati</taxon>
        <taxon>Pseudomonadota</taxon>
        <taxon>Alphaproteobacteria</taxon>
        <taxon>Parvularculales</taxon>
        <taxon>Parvularculaceae</taxon>
        <taxon>Parvularcula</taxon>
    </lineage>
</organism>
<keyword evidence="14" id="KW-0282">Flagellum</keyword>
<evidence type="ECO:0000313" key="15">
    <source>
        <dbReference type="Proteomes" id="UP001595607"/>
    </source>
</evidence>
<evidence type="ECO:0000256" key="8">
    <source>
        <dbReference type="ARBA" id="ARBA00023143"/>
    </source>
</evidence>
<feature type="compositionally biased region" description="Basic and acidic residues" evidence="10">
    <location>
        <begin position="273"/>
        <end position="285"/>
    </location>
</feature>
<comment type="caution">
    <text evidence="14">The sequence shown here is derived from an EMBL/GenBank/DDBJ whole genome shotgun (WGS) entry which is preliminary data.</text>
</comment>
<dbReference type="Gene3D" id="3.30.300.30">
    <property type="match status" value="1"/>
</dbReference>
<dbReference type="RefSeq" id="WP_189575683.1">
    <property type="nucleotide sequence ID" value="NZ_BMXU01000002.1"/>
</dbReference>
<evidence type="ECO:0000256" key="2">
    <source>
        <dbReference type="ARBA" id="ARBA00004651"/>
    </source>
</evidence>
<evidence type="ECO:0000256" key="7">
    <source>
        <dbReference type="ARBA" id="ARBA00023136"/>
    </source>
</evidence>
<evidence type="ECO:0000256" key="4">
    <source>
        <dbReference type="ARBA" id="ARBA00022475"/>
    </source>
</evidence>
<dbReference type="PIRSF" id="PIRSF004862">
    <property type="entry name" value="FliF"/>
    <property type="match status" value="1"/>
</dbReference>
<name>A0ABV7MG66_9PROT</name>
<evidence type="ECO:0000256" key="9">
    <source>
        <dbReference type="PIRNR" id="PIRNR004862"/>
    </source>
</evidence>
<keyword evidence="14" id="KW-0966">Cell projection</keyword>
<evidence type="ECO:0000256" key="1">
    <source>
        <dbReference type="ARBA" id="ARBA00004117"/>
    </source>
</evidence>
<dbReference type="InterPro" id="IPR006182">
    <property type="entry name" value="FliF_N_dom"/>
</dbReference>
<evidence type="ECO:0000256" key="3">
    <source>
        <dbReference type="ARBA" id="ARBA00007971"/>
    </source>
</evidence>
<reference evidence="15" key="1">
    <citation type="journal article" date="2019" name="Int. J. Syst. Evol. Microbiol.">
        <title>The Global Catalogue of Microorganisms (GCM) 10K type strain sequencing project: providing services to taxonomists for standard genome sequencing and annotation.</title>
        <authorList>
            <consortium name="The Broad Institute Genomics Platform"/>
            <consortium name="The Broad Institute Genome Sequencing Center for Infectious Disease"/>
            <person name="Wu L."/>
            <person name="Ma J."/>
        </authorList>
    </citation>
    <scope>NUCLEOTIDE SEQUENCE [LARGE SCALE GENOMIC DNA]</scope>
    <source>
        <strain evidence="15">KCTC 22245</strain>
    </source>
</reference>
<dbReference type="InterPro" id="IPR043427">
    <property type="entry name" value="YscJ/FliF"/>
</dbReference>
<comment type="similarity">
    <text evidence="3 9">Belongs to the FliF family.</text>
</comment>
<evidence type="ECO:0000259" key="12">
    <source>
        <dbReference type="Pfam" id="PF01514"/>
    </source>
</evidence>
<keyword evidence="8 9" id="KW-0975">Bacterial flagellum</keyword>
<evidence type="ECO:0000259" key="13">
    <source>
        <dbReference type="Pfam" id="PF08345"/>
    </source>
</evidence>
<feature type="transmembrane region" description="Helical" evidence="11">
    <location>
        <begin position="17"/>
        <end position="37"/>
    </location>
</feature>
<accession>A0ABV7MG66</accession>
<dbReference type="Pfam" id="PF01514">
    <property type="entry name" value="YscJ_FliF"/>
    <property type="match status" value="1"/>
</dbReference>
<dbReference type="PRINTS" id="PR01009">
    <property type="entry name" value="FLGMRINGFLIF"/>
</dbReference>
<dbReference type="PANTHER" id="PTHR30046:SF0">
    <property type="entry name" value="FLAGELLAR M-RING PROTEIN"/>
    <property type="match status" value="1"/>
</dbReference>
<evidence type="ECO:0000256" key="11">
    <source>
        <dbReference type="SAM" id="Phobius"/>
    </source>
</evidence>
<evidence type="ECO:0000256" key="10">
    <source>
        <dbReference type="SAM" id="MobiDB-lite"/>
    </source>
</evidence>
<dbReference type="EMBL" id="JBHRVA010000003">
    <property type="protein sequence ID" value="MFC3303276.1"/>
    <property type="molecule type" value="Genomic_DNA"/>
</dbReference>
<proteinExistence type="inferred from homology"/>
<keyword evidence="5 11" id="KW-0812">Transmembrane</keyword>
<keyword evidence="14" id="KW-0969">Cilium</keyword>
<feature type="domain" description="Flagellar M-ring C-terminal" evidence="13">
    <location>
        <begin position="234"/>
        <end position="389"/>
    </location>
</feature>
<keyword evidence="4" id="KW-1003">Cell membrane</keyword>
<keyword evidence="7 11" id="KW-0472">Membrane</keyword>
<dbReference type="InterPro" id="IPR013556">
    <property type="entry name" value="Flag_M-ring_C"/>
</dbReference>
<dbReference type="NCBIfam" id="TIGR00206">
    <property type="entry name" value="fliF"/>
    <property type="match status" value="1"/>
</dbReference>
<gene>
    <name evidence="14" type="primary">fliF</name>
    <name evidence="14" type="ORF">ACFONP_11085</name>
</gene>
<evidence type="ECO:0000313" key="14">
    <source>
        <dbReference type="EMBL" id="MFC3303276.1"/>
    </source>
</evidence>
<comment type="subcellular location">
    <subcellularLocation>
        <location evidence="1 9">Bacterial flagellum basal body</location>
    </subcellularLocation>
    <subcellularLocation>
        <location evidence="2">Cell membrane</location>
        <topology evidence="2">Multi-pass membrane protein</topology>
    </subcellularLocation>
</comment>